<proteinExistence type="predicted"/>
<dbReference type="Gene3D" id="1.10.150.240">
    <property type="entry name" value="Putative phosphatase, domain 2"/>
    <property type="match status" value="1"/>
</dbReference>
<dbReference type="Pfam" id="PF13419">
    <property type="entry name" value="HAD_2"/>
    <property type="match status" value="1"/>
</dbReference>
<accession>A0A3D9KKA4</accession>
<dbReference type="SUPFAM" id="SSF56784">
    <property type="entry name" value="HAD-like"/>
    <property type="match status" value="1"/>
</dbReference>
<dbReference type="RefSeq" id="WP_116059676.1">
    <property type="nucleotide sequence ID" value="NZ_QRDZ01000003.1"/>
</dbReference>
<dbReference type="GO" id="GO:0005829">
    <property type="term" value="C:cytosol"/>
    <property type="evidence" value="ECO:0007669"/>
    <property type="project" value="TreeGrafter"/>
</dbReference>
<dbReference type="Proteomes" id="UP000256977">
    <property type="component" value="Unassembled WGS sequence"/>
</dbReference>
<evidence type="ECO:0000313" key="1">
    <source>
        <dbReference type="EMBL" id="RED86567.1"/>
    </source>
</evidence>
<dbReference type="InterPro" id="IPR050155">
    <property type="entry name" value="HAD-like_hydrolase_sf"/>
</dbReference>
<dbReference type="GO" id="GO:0008967">
    <property type="term" value="F:phosphoglycolate phosphatase activity"/>
    <property type="evidence" value="ECO:0007669"/>
    <property type="project" value="TreeGrafter"/>
</dbReference>
<protein>
    <submittedName>
        <fullName evidence="1">Phosphoglycolate phosphatase</fullName>
    </submittedName>
</protein>
<dbReference type="SFLD" id="SFLDS00003">
    <property type="entry name" value="Haloacid_Dehalogenase"/>
    <property type="match status" value="1"/>
</dbReference>
<reference evidence="1 2" key="1">
    <citation type="submission" date="2018-07" db="EMBL/GenBank/DDBJ databases">
        <title>Genomic Encyclopedia of Type Strains, Phase III (KMG-III): the genomes of soil and plant-associated and newly described type strains.</title>
        <authorList>
            <person name="Whitman W."/>
        </authorList>
    </citation>
    <scope>NUCLEOTIDE SEQUENCE [LARGE SCALE GENOMIC DNA]</scope>
    <source>
        <strain evidence="1 2">CECT 7287</strain>
    </source>
</reference>
<sequence>MEKHPVRGIIFDMDNTLLRSSIDFGWMKRDIHAYLRERGLLPDNVKLDSETSSTLIQLALETGDMTQLQEEEVWAIAGKHELAGMEGAELEPGVPAMLEELRGKYLLVVLTNNSLSAARAALDDNRISHCFDLIVGRENAGKLKPSPDGFQYIMNSYPQLDRRSWLSVGDAWIDCKASQDACVRFIAYRADLTKLRSAGLTPDGCIAHMGELLNFIPCI</sequence>
<dbReference type="InterPro" id="IPR041492">
    <property type="entry name" value="HAD_2"/>
</dbReference>
<dbReference type="InterPro" id="IPR023198">
    <property type="entry name" value="PGP-like_dom2"/>
</dbReference>
<dbReference type="NCBIfam" id="TIGR01549">
    <property type="entry name" value="HAD-SF-IA-v1"/>
    <property type="match status" value="1"/>
</dbReference>
<keyword evidence="2" id="KW-1185">Reference proteome</keyword>
<organism evidence="1 2">
    <name type="scientific">Cohnella phaseoli</name>
    <dbReference type="NCBI Taxonomy" id="456490"/>
    <lineage>
        <taxon>Bacteria</taxon>
        <taxon>Bacillati</taxon>
        <taxon>Bacillota</taxon>
        <taxon>Bacilli</taxon>
        <taxon>Bacillales</taxon>
        <taxon>Paenibacillaceae</taxon>
        <taxon>Cohnella</taxon>
    </lineage>
</organism>
<dbReference type="InterPro" id="IPR036412">
    <property type="entry name" value="HAD-like_sf"/>
</dbReference>
<dbReference type="PANTHER" id="PTHR43434:SF1">
    <property type="entry name" value="PHOSPHOGLYCOLATE PHOSPHATASE"/>
    <property type="match status" value="1"/>
</dbReference>
<dbReference type="EMBL" id="QRDZ01000003">
    <property type="protein sequence ID" value="RED86567.1"/>
    <property type="molecule type" value="Genomic_DNA"/>
</dbReference>
<dbReference type="SFLD" id="SFLDG01129">
    <property type="entry name" value="C1.5:_HAD__Beta-PGM__Phosphata"/>
    <property type="match status" value="1"/>
</dbReference>
<dbReference type="GO" id="GO:0006281">
    <property type="term" value="P:DNA repair"/>
    <property type="evidence" value="ECO:0007669"/>
    <property type="project" value="TreeGrafter"/>
</dbReference>
<dbReference type="InterPro" id="IPR006439">
    <property type="entry name" value="HAD-SF_hydro_IA"/>
</dbReference>
<name>A0A3D9KKA4_9BACL</name>
<dbReference type="AlphaFoldDB" id="A0A3D9KKA4"/>
<dbReference type="PRINTS" id="PR00413">
    <property type="entry name" value="HADHALOGNASE"/>
</dbReference>
<evidence type="ECO:0000313" key="2">
    <source>
        <dbReference type="Proteomes" id="UP000256977"/>
    </source>
</evidence>
<dbReference type="Gene3D" id="3.40.50.1000">
    <property type="entry name" value="HAD superfamily/HAD-like"/>
    <property type="match status" value="1"/>
</dbReference>
<dbReference type="PANTHER" id="PTHR43434">
    <property type="entry name" value="PHOSPHOGLYCOLATE PHOSPHATASE"/>
    <property type="match status" value="1"/>
</dbReference>
<dbReference type="OrthoDB" id="9807630at2"/>
<dbReference type="InterPro" id="IPR023214">
    <property type="entry name" value="HAD_sf"/>
</dbReference>
<gene>
    <name evidence="1" type="ORF">DFP98_103422</name>
</gene>
<comment type="caution">
    <text evidence="1">The sequence shown here is derived from an EMBL/GenBank/DDBJ whole genome shotgun (WGS) entry which is preliminary data.</text>
</comment>